<keyword evidence="3" id="KW-0804">Transcription</keyword>
<protein>
    <recommendedName>
        <fullName evidence="6">BHLH domain-containing protein</fullName>
    </recommendedName>
</protein>
<keyword evidence="2" id="KW-0805">Transcription regulation</keyword>
<dbReference type="SUPFAM" id="SSF47459">
    <property type="entry name" value="HLH, helix-loop-helix DNA-binding domain"/>
    <property type="match status" value="1"/>
</dbReference>
<proteinExistence type="predicted"/>
<evidence type="ECO:0000259" key="6">
    <source>
        <dbReference type="PROSITE" id="PS50888"/>
    </source>
</evidence>
<dbReference type="InterPro" id="IPR036638">
    <property type="entry name" value="HLH_DNA-bd_sf"/>
</dbReference>
<dbReference type="Proteomes" id="UP001415857">
    <property type="component" value="Unassembled WGS sequence"/>
</dbReference>
<dbReference type="GO" id="GO:0005634">
    <property type="term" value="C:nucleus"/>
    <property type="evidence" value="ECO:0007669"/>
    <property type="project" value="UniProtKB-SubCell"/>
</dbReference>
<gene>
    <name evidence="7" type="ORF">L1049_022049</name>
</gene>
<dbReference type="InterPro" id="IPR011598">
    <property type="entry name" value="bHLH_dom"/>
</dbReference>
<evidence type="ECO:0000256" key="4">
    <source>
        <dbReference type="ARBA" id="ARBA00023242"/>
    </source>
</evidence>
<dbReference type="InterPro" id="IPR043561">
    <property type="entry name" value="LHW-like"/>
</dbReference>
<name>A0AAP0RBV1_LIQFO</name>
<feature type="region of interest" description="Disordered" evidence="5">
    <location>
        <begin position="42"/>
        <end position="78"/>
    </location>
</feature>
<dbReference type="PANTHER" id="PTHR46196">
    <property type="entry name" value="TRANSCRIPTION FACTOR BHLH155-LIKE ISOFORM X1-RELATED"/>
    <property type="match status" value="1"/>
</dbReference>
<sequence>MNSMLPVCNLVKANNLGSQQEVGPKSQVGLWIDDSYSINAGSAVIAQPKRPEEPAKATKKRARPGESTRPRPKDRQQIQDRIQDLRKIIPNGSKCSIDSLLDRTIKHMIFLQSVTKYADKLRQAEEPKLIGQDNGVVLKDNSSSGGGGGGGGGATWAYEVGGQTLVCPIIVEDLSPPGQMLIEMLCEDQGLFLEIAHIIQGFGLNILKGVMEIRENKLWARFIVEANRQMTRIDIFWSLVQFLQQSATSGIDSTSQPTNVVDGGIPQFNNYQQPPVAHPISLAETLR</sequence>
<dbReference type="Pfam" id="PF23176">
    <property type="entry name" value="bHLH_LHW"/>
    <property type="match status" value="1"/>
</dbReference>
<dbReference type="PROSITE" id="PS50888">
    <property type="entry name" value="BHLH"/>
    <property type="match status" value="1"/>
</dbReference>
<dbReference type="GO" id="GO:0046983">
    <property type="term" value="F:protein dimerization activity"/>
    <property type="evidence" value="ECO:0007669"/>
    <property type="project" value="InterPro"/>
</dbReference>
<evidence type="ECO:0000313" key="8">
    <source>
        <dbReference type="Proteomes" id="UP001415857"/>
    </source>
</evidence>
<feature type="compositionally biased region" description="Basic and acidic residues" evidence="5">
    <location>
        <begin position="63"/>
        <end position="78"/>
    </location>
</feature>
<keyword evidence="8" id="KW-1185">Reference proteome</keyword>
<comment type="caution">
    <text evidence="7">The sequence shown here is derived from an EMBL/GenBank/DDBJ whole genome shotgun (WGS) entry which is preliminary data.</text>
</comment>
<reference evidence="7 8" key="1">
    <citation type="journal article" date="2024" name="Plant J.">
        <title>Genome sequences and population genomics reveal climatic adaptation and genomic divergence between two closely related sweetgum species.</title>
        <authorList>
            <person name="Xu W.Q."/>
            <person name="Ren C.Q."/>
            <person name="Zhang X.Y."/>
            <person name="Comes H.P."/>
            <person name="Liu X.H."/>
            <person name="Li Y.G."/>
            <person name="Kettle C.J."/>
            <person name="Jalonen R."/>
            <person name="Gaisberger H."/>
            <person name="Ma Y.Z."/>
            <person name="Qiu Y.X."/>
        </authorList>
    </citation>
    <scope>NUCLEOTIDE SEQUENCE [LARGE SCALE GENOMIC DNA]</scope>
    <source>
        <strain evidence="7">Hangzhou</strain>
    </source>
</reference>
<dbReference type="AlphaFoldDB" id="A0AAP0RBV1"/>
<dbReference type="EMBL" id="JBBPBK010000011">
    <property type="protein sequence ID" value="KAK9274797.1"/>
    <property type="molecule type" value="Genomic_DNA"/>
</dbReference>
<evidence type="ECO:0000313" key="7">
    <source>
        <dbReference type="EMBL" id="KAK9274797.1"/>
    </source>
</evidence>
<dbReference type="PANTHER" id="PTHR46196:SF2">
    <property type="entry name" value="TRANSCRIPTION FACTOR BHLH157"/>
    <property type="match status" value="1"/>
</dbReference>
<comment type="subcellular location">
    <subcellularLocation>
        <location evidence="1">Nucleus</location>
    </subcellularLocation>
</comment>
<keyword evidence="4" id="KW-0539">Nucleus</keyword>
<accession>A0AAP0RBV1</accession>
<organism evidence="7 8">
    <name type="scientific">Liquidambar formosana</name>
    <name type="common">Formosan gum</name>
    <dbReference type="NCBI Taxonomy" id="63359"/>
    <lineage>
        <taxon>Eukaryota</taxon>
        <taxon>Viridiplantae</taxon>
        <taxon>Streptophyta</taxon>
        <taxon>Embryophyta</taxon>
        <taxon>Tracheophyta</taxon>
        <taxon>Spermatophyta</taxon>
        <taxon>Magnoliopsida</taxon>
        <taxon>eudicotyledons</taxon>
        <taxon>Gunneridae</taxon>
        <taxon>Pentapetalae</taxon>
        <taxon>Saxifragales</taxon>
        <taxon>Altingiaceae</taxon>
        <taxon>Liquidambar</taxon>
    </lineage>
</organism>
<evidence type="ECO:0000256" key="2">
    <source>
        <dbReference type="ARBA" id="ARBA00023015"/>
    </source>
</evidence>
<evidence type="ECO:0000256" key="5">
    <source>
        <dbReference type="SAM" id="MobiDB-lite"/>
    </source>
</evidence>
<feature type="domain" description="BHLH" evidence="6">
    <location>
        <begin position="62"/>
        <end position="111"/>
    </location>
</feature>
<evidence type="ECO:0000256" key="1">
    <source>
        <dbReference type="ARBA" id="ARBA00004123"/>
    </source>
</evidence>
<evidence type="ECO:0000256" key="3">
    <source>
        <dbReference type="ARBA" id="ARBA00023163"/>
    </source>
</evidence>
<dbReference type="GO" id="GO:0003700">
    <property type="term" value="F:DNA-binding transcription factor activity"/>
    <property type="evidence" value="ECO:0007669"/>
    <property type="project" value="InterPro"/>
</dbReference>